<protein>
    <submittedName>
        <fullName evidence="7">Sugar transporter</fullName>
    </submittedName>
</protein>
<evidence type="ECO:0000256" key="6">
    <source>
        <dbReference type="SAM" id="Phobius"/>
    </source>
</evidence>
<accession>A0A0X8JEF6</accession>
<feature type="transmembrane region" description="Helical" evidence="6">
    <location>
        <begin position="186"/>
        <end position="210"/>
    </location>
</feature>
<dbReference type="OrthoDB" id="7584869at2"/>
<dbReference type="RefSeq" id="WP_067941876.1">
    <property type="nucleotide sequence ID" value="NZ_CP014228.1"/>
</dbReference>
<dbReference type="EMBL" id="CP014228">
    <property type="protein sequence ID" value="AMD87324.1"/>
    <property type="molecule type" value="Genomic_DNA"/>
</dbReference>
<evidence type="ECO:0000256" key="4">
    <source>
        <dbReference type="ARBA" id="ARBA00022989"/>
    </source>
</evidence>
<feature type="transmembrane region" description="Helical" evidence="6">
    <location>
        <begin position="58"/>
        <end position="76"/>
    </location>
</feature>
<keyword evidence="2" id="KW-0813">Transport</keyword>
<organism evidence="7 8">
    <name type="scientific">Actinomyces radicidentis</name>
    <dbReference type="NCBI Taxonomy" id="111015"/>
    <lineage>
        <taxon>Bacteria</taxon>
        <taxon>Bacillati</taxon>
        <taxon>Actinomycetota</taxon>
        <taxon>Actinomycetes</taxon>
        <taxon>Actinomycetales</taxon>
        <taxon>Actinomycetaceae</taxon>
        <taxon>Actinomyces</taxon>
    </lineage>
</organism>
<evidence type="ECO:0000313" key="8">
    <source>
        <dbReference type="Proteomes" id="UP000065220"/>
    </source>
</evidence>
<dbReference type="Pfam" id="PF07690">
    <property type="entry name" value="MFS_1"/>
    <property type="match status" value="1"/>
</dbReference>
<feature type="transmembrane region" description="Helical" evidence="6">
    <location>
        <begin position="360"/>
        <end position="382"/>
    </location>
</feature>
<keyword evidence="8" id="KW-1185">Reference proteome</keyword>
<dbReference type="PANTHER" id="PTHR19432:SF35">
    <property type="entry name" value="SOLUTE CARRIER FAMILY 45 MEMBER 3 ISOFORM X1"/>
    <property type="match status" value="1"/>
</dbReference>
<keyword evidence="4 6" id="KW-1133">Transmembrane helix</keyword>
<reference evidence="8" key="1">
    <citation type="submission" date="2016-02" db="EMBL/GenBank/DDBJ databases">
        <authorList>
            <person name="Holder M.E."/>
            <person name="Ajami N.J."/>
            <person name="Petrosino J.F."/>
        </authorList>
    </citation>
    <scope>NUCLEOTIDE SEQUENCE [LARGE SCALE GENOMIC DNA]</scope>
    <source>
        <strain evidence="8">CCUG 36733</strain>
    </source>
</reference>
<evidence type="ECO:0000256" key="2">
    <source>
        <dbReference type="ARBA" id="ARBA00022448"/>
    </source>
</evidence>
<feature type="transmembrane region" description="Helical" evidence="6">
    <location>
        <begin position="302"/>
        <end position="322"/>
    </location>
</feature>
<keyword evidence="5 6" id="KW-0472">Membrane</keyword>
<evidence type="ECO:0000256" key="5">
    <source>
        <dbReference type="ARBA" id="ARBA00023136"/>
    </source>
</evidence>
<dbReference type="InterPro" id="IPR011701">
    <property type="entry name" value="MFS"/>
</dbReference>
<feature type="transmembrane region" description="Helical" evidence="6">
    <location>
        <begin position="429"/>
        <end position="449"/>
    </location>
</feature>
<evidence type="ECO:0000313" key="7">
    <source>
        <dbReference type="EMBL" id="AMD87324.1"/>
    </source>
</evidence>
<dbReference type="InterPro" id="IPR036259">
    <property type="entry name" value="MFS_trans_sf"/>
</dbReference>
<dbReference type="GO" id="GO:0016020">
    <property type="term" value="C:membrane"/>
    <property type="evidence" value="ECO:0007669"/>
    <property type="project" value="UniProtKB-SubCell"/>
</dbReference>
<dbReference type="AlphaFoldDB" id="A0A0X8JEF6"/>
<dbReference type="STRING" id="111015.AXF14_06670"/>
<feature type="transmembrane region" description="Helical" evidence="6">
    <location>
        <begin position="334"/>
        <end position="354"/>
    </location>
</feature>
<keyword evidence="3 6" id="KW-0812">Transmembrane</keyword>
<dbReference type="Proteomes" id="UP000065220">
    <property type="component" value="Chromosome"/>
</dbReference>
<dbReference type="GO" id="GO:0022857">
    <property type="term" value="F:transmembrane transporter activity"/>
    <property type="evidence" value="ECO:0007669"/>
    <property type="project" value="InterPro"/>
</dbReference>
<gene>
    <name evidence="7" type="ORF">AXF14_06670</name>
</gene>
<feature type="transmembrane region" description="Helical" evidence="6">
    <location>
        <begin position="20"/>
        <end position="37"/>
    </location>
</feature>
<name>A0A0X8JEF6_ACTRD</name>
<feature type="transmembrane region" description="Helical" evidence="6">
    <location>
        <begin position="96"/>
        <end position="125"/>
    </location>
</feature>
<dbReference type="Gene3D" id="1.20.1250.20">
    <property type="entry name" value="MFS general substrate transporter like domains"/>
    <property type="match status" value="1"/>
</dbReference>
<dbReference type="SUPFAM" id="SSF103473">
    <property type="entry name" value="MFS general substrate transporter"/>
    <property type="match status" value="1"/>
</dbReference>
<sequence>MAQQTRSGVVDTAHKPLMSTTQILLMNLGFFGIQYSFGMQQNAMSPIYQFLGASPDELPILNLAGPVTGLLIQPIIGALSDRTWSPKWGRRKPFFIIGAIGCSVFLFLMPFVTAVWMAALCLWLLDASNNTAMEPYRAFIADRLPRNQLAKGFLVQSLFCGAGSALAAGTLSVLEVTLKGATAAGIPYWIFGAFMVGSVCSISTVLVSVLSTKELPPTELELAELERKKKEEGPFGFVQDIVVAITEMPRGLKKLACVYFFQWYAMNVFWQYLGLMCAVKYFGVDITKPGYASTEAFSHASGFATGLMVAYYLSCTVVALFLARASAAIGPKHVHTISLLIAAVSFYLLTHLGSVGHTTILYLPMIGIGIAWASINGIPYVMATEMIRHERQGVYMGVLNMMIVIPMLIQTFTFGWVYDHLLGASPVNALLFAGAFLGVAGLLIQWINVEKDADPLARVGVVETTPTTVA</sequence>
<proteinExistence type="predicted"/>
<dbReference type="PANTHER" id="PTHR19432">
    <property type="entry name" value="SUGAR TRANSPORTER"/>
    <property type="match status" value="1"/>
</dbReference>
<evidence type="ECO:0000256" key="1">
    <source>
        <dbReference type="ARBA" id="ARBA00004141"/>
    </source>
</evidence>
<keyword evidence="7" id="KW-0762">Sugar transport</keyword>
<comment type="subcellular location">
    <subcellularLocation>
        <location evidence="1">Membrane</location>
        <topology evidence="1">Multi-pass membrane protein</topology>
    </subcellularLocation>
</comment>
<dbReference type="KEGG" id="ard:AXF14_06670"/>
<feature type="transmembrane region" description="Helical" evidence="6">
    <location>
        <begin position="258"/>
        <end position="282"/>
    </location>
</feature>
<feature type="transmembrane region" description="Helical" evidence="6">
    <location>
        <begin position="394"/>
        <end position="417"/>
    </location>
</feature>
<evidence type="ECO:0000256" key="3">
    <source>
        <dbReference type="ARBA" id="ARBA00022692"/>
    </source>
</evidence>